<sequence>MTTIEEKRKIVELVKIGAQKKISEMKEINLDEVCTIAKVVNEVVDELEFFERLEKEKAEKGEAKNA</sequence>
<reference evidence="1" key="1">
    <citation type="journal article" date="2021" name="Proc. Natl. Acad. Sci. U.S.A.">
        <title>A Catalog of Tens of Thousands of Viruses from Human Metagenomes Reveals Hidden Associations with Chronic Diseases.</title>
        <authorList>
            <person name="Tisza M.J."/>
            <person name="Buck C.B."/>
        </authorList>
    </citation>
    <scope>NUCLEOTIDE SEQUENCE</scope>
    <source>
        <strain evidence="1">CttDR14</strain>
    </source>
</reference>
<proteinExistence type="predicted"/>
<name>A0A8S5M2F7_9CAUD</name>
<organism evidence="1">
    <name type="scientific">Siphoviridae sp. cttDR14</name>
    <dbReference type="NCBI Taxonomy" id="2826490"/>
    <lineage>
        <taxon>Viruses</taxon>
        <taxon>Duplodnaviria</taxon>
        <taxon>Heunggongvirae</taxon>
        <taxon>Uroviricota</taxon>
        <taxon>Caudoviricetes</taxon>
    </lineage>
</organism>
<dbReference type="EMBL" id="BK014798">
    <property type="protein sequence ID" value="DAD76328.1"/>
    <property type="molecule type" value="Genomic_DNA"/>
</dbReference>
<evidence type="ECO:0000313" key="1">
    <source>
        <dbReference type="EMBL" id="DAD76328.1"/>
    </source>
</evidence>
<protein>
    <submittedName>
        <fullName evidence="1">Uncharacterized protein</fullName>
    </submittedName>
</protein>
<accession>A0A8S5M2F7</accession>